<reference evidence="1 2" key="1">
    <citation type="submission" date="2020-09" db="EMBL/GenBank/DDBJ databases">
        <title>Genome sequences of Mycetohabitans spp.</title>
        <authorList>
            <person name="Carter M.E."/>
            <person name="Carpenter S.C.D."/>
            <person name="Bogdanove A.J."/>
        </authorList>
    </citation>
    <scope>NUCLEOTIDE SEQUENCE [LARGE SCALE GENOMIC DNA]</scope>
    <source>
        <strain evidence="1 2">B12</strain>
    </source>
</reference>
<evidence type="ECO:0000313" key="2">
    <source>
        <dbReference type="Proteomes" id="UP001493153"/>
    </source>
</evidence>
<name>A0ABZ2PU22_9BURK</name>
<dbReference type="Pfam" id="PF01724">
    <property type="entry name" value="DUF29"/>
    <property type="match status" value="1"/>
</dbReference>
<accession>A0ABZ2PU22</accession>
<proteinExistence type="predicted"/>
<protein>
    <submittedName>
        <fullName evidence="1">DUF29 domain-containing protein</fullName>
    </submittedName>
</protein>
<organism evidence="1 2">
    <name type="scientific">Mycetohabitans rhizoxinica</name>
    <dbReference type="NCBI Taxonomy" id="412963"/>
    <lineage>
        <taxon>Bacteria</taxon>
        <taxon>Pseudomonadati</taxon>
        <taxon>Pseudomonadota</taxon>
        <taxon>Betaproteobacteria</taxon>
        <taxon>Burkholderiales</taxon>
        <taxon>Burkholderiaceae</taxon>
        <taxon>Mycetohabitans</taxon>
    </lineage>
</organism>
<dbReference type="RefSeq" id="WP_013433980.1">
    <property type="nucleotide sequence ID" value="NZ_CP062171.1"/>
</dbReference>
<gene>
    <name evidence="1" type="ORF">IHE29_03765</name>
</gene>
<dbReference type="Proteomes" id="UP001493153">
    <property type="component" value="Chromosome"/>
</dbReference>
<sequence length="146" mass="16579">MGTSYDEDVIAWANEQAALLRAGKLSALDIEHIAEEIEDVGKSEQRELANRMAVLLAHLLKWQYQSGRRGSSWQRTIKEQRRAIIERLGRTPSLKPVLQDASWQREIWADAVSKAIEETGLDVFPDACPWSMEQVLGPTFFPDQSQ</sequence>
<evidence type="ECO:0000313" key="1">
    <source>
        <dbReference type="EMBL" id="WXK38442.1"/>
    </source>
</evidence>
<dbReference type="EMBL" id="CP062176">
    <property type="protein sequence ID" value="WXK38442.1"/>
    <property type="molecule type" value="Genomic_DNA"/>
</dbReference>
<dbReference type="PANTHER" id="PTHR34235">
    <property type="entry name" value="SLR1203 PROTEIN-RELATED"/>
    <property type="match status" value="1"/>
</dbReference>
<keyword evidence="2" id="KW-1185">Reference proteome</keyword>
<dbReference type="PANTHER" id="PTHR34235:SF4">
    <property type="entry name" value="SLR0291 PROTEIN"/>
    <property type="match status" value="1"/>
</dbReference>
<dbReference type="Gene3D" id="1.20.1220.20">
    <property type="entry name" value="Uncharcterised protein PF01724"/>
    <property type="match status" value="1"/>
</dbReference>
<dbReference type="InterPro" id="IPR002636">
    <property type="entry name" value="DUF29"/>
</dbReference>